<dbReference type="Pfam" id="PF20907">
    <property type="entry name" value="Flav_NS3-hel_C"/>
    <property type="match status" value="1"/>
</dbReference>
<evidence type="ECO:0000256" key="86">
    <source>
        <dbReference type="ARBA" id="ARBA00059572"/>
    </source>
</evidence>
<dbReference type="InterPro" id="IPR000336">
    <property type="entry name" value="Flavivir/Alphavir_Ig-like_sf"/>
</dbReference>
<keyword evidence="40" id="KW-1043">Host membrane</keyword>
<comment type="function">
    <text evidence="73">Prevents premature fusion activity of envelope proteins in trans-Golgi by binding to envelope protein E at pH6.0. After virion release in extracellular space, gets dissociated from E dimers.</text>
</comment>
<keyword evidence="51" id="KW-0342">GTP-binding</keyword>
<comment type="catalytic activity">
    <reaction evidence="84">
        <text>a ribonucleoside 5'-triphosphate + H2O = a ribonucleoside 5'-diphosphate + phosphate + H(+)</text>
        <dbReference type="Rhea" id="RHEA:23680"/>
        <dbReference type="ChEBI" id="CHEBI:15377"/>
        <dbReference type="ChEBI" id="CHEBI:15378"/>
        <dbReference type="ChEBI" id="CHEBI:43474"/>
        <dbReference type="ChEBI" id="CHEBI:57930"/>
        <dbReference type="ChEBI" id="CHEBI:61557"/>
        <dbReference type="EC" id="3.6.1.15"/>
    </reaction>
</comment>
<keyword evidence="20" id="KW-0489">Methyltransferase</keyword>
<dbReference type="InterPro" id="IPR001850">
    <property type="entry name" value="Flavi_NS3_S7"/>
</dbReference>
<evidence type="ECO:0000256" key="34">
    <source>
        <dbReference type="ARBA" id="ARBA00022825"/>
    </source>
</evidence>
<feature type="binding site" evidence="89">
    <location>
        <position position="2946"/>
    </location>
    <ligand>
        <name>Zn(2+)</name>
        <dbReference type="ChEBI" id="CHEBI:29105"/>
        <label>1</label>
    </ligand>
</feature>
<evidence type="ECO:0000256" key="57">
    <source>
        <dbReference type="ARBA" id="ARBA00023200"/>
    </source>
</evidence>
<dbReference type="Gene3D" id="3.30.387.10">
    <property type="entry name" value="Viral Envelope Glycoprotein, domain 3"/>
    <property type="match status" value="1"/>
</dbReference>
<comment type="function">
    <text evidence="70">Inhibits RNA silencing by interfering with host Dicer.</text>
</comment>
<evidence type="ECO:0000256" key="88">
    <source>
        <dbReference type="PIRSR" id="PIRSR003817-3"/>
    </source>
</evidence>
<evidence type="ECO:0000256" key="68">
    <source>
        <dbReference type="ARBA" id="ARBA00035609"/>
    </source>
</evidence>
<feature type="binding site" evidence="89">
    <location>
        <position position="2955"/>
    </location>
    <ligand>
        <name>Zn(2+)</name>
        <dbReference type="ChEBI" id="CHEBI:29105"/>
        <label>1</label>
    </ligand>
</feature>
<dbReference type="Gene3D" id="2.60.260.50">
    <property type="entry name" value="Flavivirus polyprotein propeptide domain"/>
    <property type="match status" value="1"/>
</dbReference>
<keyword evidence="14" id="KW-0597">Phosphoprotein</keyword>
<evidence type="ECO:0000256" key="15">
    <source>
        <dbReference type="ARBA" id="ARBA00022561"/>
    </source>
</evidence>
<keyword evidence="31" id="KW-0378">Hydrolase</keyword>
<sequence>MSGRKAQGRTLGVNMVRRGVRSLSNKIKQKTKQIGNRPGPSRGVQGFIFFFLFNILTGKKLTAHLKKLWRMLDPRQGLAVLRKVKRVVASLMRGLASRKRRSNEMAMVPLLLLGLLALSGGVTLVRKNRWLLLNVTAEDLGKTFSVGTGNCTTNILEAKYWCPDSMEYNCPNLSPREEPDDIDCWCYGVENVRVAYGRCDAVGRSKRSRRAIDLPTHENHGLKTRQEKWMTGRMGERQLQKIERWLVRNPFFAVTALAIAYLVGNNTTQRVVIALLVLAVGPAYSAHCIGITDRDFIEGVHGGTWVSATLEQDKCVTVMAPDKPSLDISLQTVAIDGPAEARKVCYSAVLTHVKINDKCPSTGEAHLAEENDGDNACKRTYSDRGWGNGCGLFGKGSIVACAKFTCAKSMSLFEVDQTKIQYVIRAQLHVGAKQENWNTDIKTLKFDALSGSQEAEFTGYGKATLECQVQTAVDFGNSYIAEMEKDSWIVDRQWAQDLTLPWQSGSGGIWREMHHLVEFEPPHAATIRVLALGNQEGSLKTALTGAMRVTKDENDNNLYKLHGGHVSCRVKLSALTLKGTSYKMCTDKMSFVKNPTDTGHGTVVMQVKVPKGAPCKIPVIVADDLTAAVNKGILVTVNPIASTNDDEVLIEVNPPFGDSYIIVGTGDSRLTYQWHKEGSSIGKLFTQTMKGAERLAVMGDAAWDFSSAGGFFTSVGKGIHTVFGSAFQGLFGGLSWITKVIMGAVLIWVGINTRNMTMSMSMILVGVIMMFLSLGVGADQGCAVNFGKRELKCGDGIFVFRDSDDWLTKYSYYPEDPVKLASIIKASHEEGKCGLNSVDSLEHEMWRSRADEINAIFEENEVDISVVVQDPKNIYQRGTQPFSRIRDGLQYGWKTWGKNLVFSPGRKNGSFIIDGKSRKECPFSNRVWNSFQIEEFGMGVFTTRVFMDATFDYSVDCDGAILGAAVNGKKSAHGSPTFWMGSHEVNGTWMTHTLETLDYKECEWPLTHTIGTSVEESDMFMPRSIGGPVSSHNRIPGYKVQTNGPWMQVPLEVKREVCPGTSVVVDSNCDGRGKSTRSTTDSGKIIPEWCCRSCTMPPVSFHGSDGCWYPMEIRPMKTSDSHLVRSWVTAGEVHAVPFGLVSMMIAMEVVLRRRQGPKQMLVGGVVLLGAMLVGQVTVLDLVKFVVAVGLHFHEINNGGDAMYMALIASFSIRPGLLMGFGLRTLWSPRERLVMAFGAAMVEIALGGMMGGLWQYLNAVSLCVLTINAISSRKASNMILPLMALMTPMTMHEVRMATMLFCTVVIIGVLHQNSKDTSMQKTIPIVALTLTSYMGLTQPFLGLCAYMSTQVFGRRSIPVNEALAAAGLVGVLAGLAFQDMENFLGPIAVGGILMMLVSVAGRVDGLELRKLGEISWEEEAEISGSSSRYDVALSEQGEFKLLSEDKVPWDQIVMTSLALVGAAIHPFALLLVLGGWILHIKGARRSGDVLWDIPTPKVIEECEHLEDGIYGIFQSTFLGASQRGVGVAQGGVFHTMWHVTRGAFLLRNGKKLVPSWASVKEDLVAYGGSWKLDGRWDGEEEVQLIAAVPGKSVVNVQTKPSLFKVKNGGEIGAVALDYPSGTSGSPIVNRNGEVVGLYGNGILVGDNSFVSAISQTELKEESKEELQEIPTMLKKGMTTILDFHPGAGKTRRFLPQILAECARRRLRTLVLAPTRVVLSEMKEAFQGLDVKFHTQAFSAHGSGKEVIDAMCHATLTYRMLEPTRVVNWEVIIMDEAHFLDPASIAARGWAAHRARANESATILMTATPPGTSDEFPHSNGEIEDVQTDIPSEPWTTGHEWILADKRPTAWFLPSIRAANVMAASLRKAGKNVVVLNRKTFEKEYPTIKQKKPDFILATDIAEMGANLCVERVLDCRTAYKPVLVDEGKKVAIKGPLRISASSAAQRRGRIGRNPNRDGDSYYYSEPTSEDNAHHVCWLEASMLLDNMEVRGGMVAPLYGIEGTKTPVSPGEMRLRDDQRRVFRELVRGCDLPVWLAWQVAKAGLKTNDRKWCFEGPEEHEILNDNGETVKCRSPGGAKRALRPRWCDERVSSDQSALADFIKFAEGRRGAAEMLVILTELPDFLAKKGGEAMDTISVFLHSEEGSRAYRNALSMMPEAMTIVMLFLLAGLLTSGAVIFFMSPKGMSRMSMAMGTMAGSGYLMFLGGVKPTHISYVMLIFFVLMVVIIPEPGQQRSIQDNQVAYLIIGILTLLSVVAANELGMLEKTKEDFFGKRDITTPSGAIPWSWPDLDLKPGAAWTVYVGIVTMLSPMLHHWIKVEYGNLSLSGIAQSASVLSFMDKGIPFMKMNISVVILLVSGWNSITVIPLLCGIGGAMLHWTLKLPGIKAQQSKLAQKRVFHGVAKNPVVDGNPTADIEEAPEMPALYEKKLALYLLLALSLMSVAMCRTPFSLAEGIVLSSAALGPLIEGNTSLLWNGPMAVSMTGVMRGNYYAFVGVMYNLWKMKTERRGSASGKTLGEVWKRELNLLDKQQFEMYKRTDIIEVDRDMARRHLAEGKVDTGVAVSRGTAKLRWFHERGYVKLEGRVTDLGCGRGGWCYYAAAQKEVSGVKGYTLGRDGHEKPMNVQSLGWNIVTFKDKTDIHRLEPLKCETLLCDIGESSPSSATEGERTLRVLDTVEKWLACGVDNFCIKVLAPYMPDVIEKLELLQRRFGGTVIRNPLSRNSTHEMYYVSGARSNITFTVNQTSRLLMRRMRRPTGKVTLEADVILPIGTRSVETDKGPLDKDAIEERVERIKNEYATTWFYDNDNPYRTWHYCGSYVTKTSGSAASMINGVIKILTFPWDRIEEVTRMAMTDTTPFGQQRVFKEKVDTRAKDPPAGTRKIMKVVNRWLFRHLSREKNPRLCTKEEFIAKVRSHAAVGAFLEEQEQWKTANEAVLDPKFWEMVDAERKLHQQGRCQSCVYNMMGKREKKLSEFGKAKGSRAIWYMWLGARFLEFEALGFLNEDHWASRENSGGGVEGIGLQYLGYVIRDLSTKEGGGFYADDTAGWDTRITEADLDDEQEIMSYMSPEQRKLAWAIMEMTYKNKVVKVLRPAPGGKAFMDIISRRDQRGSGQVVTYALNTITNLKVQLIRMAEAEMVINHQHVQECGENVLERLETWLAENGCDRLSRMAVSGDDCVVRPVDDRFGLALSHLNAMSKVRKDISEWQPSKGWTDWENVPFCSHHFHELVLKDGRKIVVPCRDQDELIGRGRVSPGNGWMIKETACLSKAYANMWSLMYFHKRDMRLLSFAVSSAVPTAWVPSGRTTWSVHGRGEWMTTEDMLDVWNRVWVLNNPHMTDKTTIKEWRDVPYLTKRQDKLCGSLIGMTNRATWASHIHLVIHRIRTLIGQEKFTDYLTVMDRYSVDADLQPGELI</sequence>
<dbReference type="CDD" id="cd20761">
    <property type="entry name" value="capping_2-OMTase_Flaviviridae"/>
    <property type="match status" value="1"/>
</dbReference>
<reference evidence="98 99" key="1">
    <citation type="submission" date="2016-04" db="EMBL/GenBank/DDBJ databases">
        <authorList>
            <person name="Evans L.H."/>
            <person name="Alamgir A."/>
            <person name="Owens N."/>
            <person name="Weber N.D."/>
            <person name="Virtaneva K."/>
            <person name="Barbian K."/>
            <person name="Babar A."/>
            <person name="Rosenke K."/>
        </authorList>
    </citation>
    <scope>NUCLEOTIDE SEQUENCE [LARGE SCALE GENOMIC DNA]</scope>
    <source>
        <strain evidence="98">CIC4</strain>
    </source>
</reference>
<feature type="domain" description="MRNA cap 0-1 NS5-type MT" evidence="97">
    <location>
        <begin position="2508"/>
        <end position="2772"/>
    </location>
</feature>
<name>A0A161ILY9_9FLAV</name>
<evidence type="ECO:0000256" key="9">
    <source>
        <dbReference type="ARBA" id="ARBA00022463"/>
    </source>
</evidence>
<comment type="subunit">
    <text evidence="75">Forms heterodimers with envelope protein E in the endoplasmic reticulum and Golgi.</text>
</comment>
<keyword evidence="18" id="KW-0945">Host-virus interaction</keyword>
<keyword evidence="44" id="KW-1164">Virus endocytosis by host</keyword>
<evidence type="ECO:0000256" key="73">
    <source>
        <dbReference type="ARBA" id="ARBA00035626"/>
    </source>
</evidence>
<feature type="transmembrane region" description="Helical" evidence="91">
    <location>
        <begin position="1201"/>
        <end position="1220"/>
    </location>
</feature>
<keyword evidence="26" id="KW-0949">S-adenosyl-L-methionine</keyword>
<keyword evidence="34" id="KW-0720">Serine protease</keyword>
<evidence type="ECO:0000256" key="6">
    <source>
        <dbReference type="ARBA" id="ARBA00004461"/>
    </source>
</evidence>
<evidence type="ECO:0000256" key="58">
    <source>
        <dbReference type="ARBA" id="ARBA00023258"/>
    </source>
</evidence>
<evidence type="ECO:0000256" key="33">
    <source>
        <dbReference type="ARBA" id="ARBA00022806"/>
    </source>
</evidence>
<evidence type="ECO:0000256" key="13">
    <source>
        <dbReference type="ARBA" id="ARBA00022525"/>
    </source>
</evidence>
<comment type="subcellular location">
    <subcellularLocation>
        <location evidence="5">Host cytoplasm</location>
        <location evidence="5">Host perinuclear region</location>
    </subcellularLocation>
    <subcellularLocation>
        <location evidence="3">Host endoplasmic reticulum membrane</location>
        <topology evidence="3">Multi-pass membrane protein</topology>
    </subcellularLocation>
    <subcellularLocation>
        <location evidence="6">Host endoplasmic reticulum membrane</location>
        <topology evidence="6">Peripheral membrane protein</topology>
        <orientation evidence="6">Cytoplasmic side</orientation>
    </subcellularLocation>
    <subcellularLocation>
        <location evidence="62">Host endoplasmic reticulum membrane</location>
        <topology evidence="62">Peripheral membrane protein</topology>
        <orientation evidence="62">Lumenal side</orientation>
    </subcellularLocation>
    <subcellularLocation>
        <location evidence="2">Host nucleus</location>
    </subcellularLocation>
    <subcellularLocation>
        <location evidence="7">Secreted</location>
    </subcellularLocation>
    <subcellularLocation>
        <location evidence="4">Virion membrane</location>
        <topology evidence="4">Multi-pass membrane protein</topology>
    </subcellularLocation>
</comment>
<evidence type="ECO:0000256" key="80">
    <source>
        <dbReference type="ARBA" id="ARBA00046582"/>
    </source>
</evidence>
<evidence type="ECO:0000256" key="29">
    <source>
        <dbReference type="ARBA" id="ARBA00022723"/>
    </source>
</evidence>
<evidence type="ECO:0000256" key="85">
    <source>
        <dbReference type="ARBA" id="ARBA00047984"/>
    </source>
</evidence>
<feature type="transmembrane region" description="Helical" evidence="91">
    <location>
        <begin position="106"/>
        <end position="125"/>
    </location>
</feature>
<keyword evidence="21" id="KW-1090">Inhibition of host innate immune response by virus</keyword>
<dbReference type="GO" id="GO:0044167">
    <property type="term" value="C:host cell endoplasmic reticulum membrane"/>
    <property type="evidence" value="ECO:0007669"/>
    <property type="project" value="UniProtKB-SubCell"/>
</dbReference>
<dbReference type="InterPro" id="IPR001122">
    <property type="entry name" value="Flavi_capsidC"/>
</dbReference>
<evidence type="ECO:0000256" key="19">
    <source>
        <dbReference type="ARBA" id="ARBA00022595"/>
    </source>
</evidence>
<feature type="disulfide bond" evidence="88">
    <location>
        <begin position="345"/>
        <end position="401"/>
    </location>
</feature>
<dbReference type="GO" id="GO:0052170">
    <property type="term" value="P:symbiont-mediated suppression of host innate immune response"/>
    <property type="evidence" value="ECO:0007669"/>
    <property type="project" value="UniProtKB-KW"/>
</dbReference>
<dbReference type="FunFam" id="3.40.50.150:FF:000105">
    <property type="entry name" value="Genome polyprotein"/>
    <property type="match status" value="1"/>
</dbReference>
<evidence type="ECO:0000256" key="52">
    <source>
        <dbReference type="ARBA" id="ARBA00023136"/>
    </source>
</evidence>
<evidence type="ECO:0000256" key="47">
    <source>
        <dbReference type="ARBA" id="ARBA00022990"/>
    </source>
</evidence>
<evidence type="ECO:0000256" key="14">
    <source>
        <dbReference type="ARBA" id="ARBA00022553"/>
    </source>
</evidence>
<dbReference type="FunFam" id="1.20.1280.260:FF:000001">
    <property type="entry name" value="Envelope glycoprotein"/>
    <property type="match status" value="1"/>
</dbReference>
<evidence type="ECO:0000256" key="25">
    <source>
        <dbReference type="ARBA" id="ARBA00022685"/>
    </source>
</evidence>
<evidence type="ECO:0000256" key="75">
    <source>
        <dbReference type="ARBA" id="ARBA00035667"/>
    </source>
</evidence>
<evidence type="ECO:0000259" key="94">
    <source>
        <dbReference type="PROSITE" id="PS51194"/>
    </source>
</evidence>
<keyword evidence="46 91" id="KW-1133">Transmembrane helix</keyword>
<dbReference type="Gene3D" id="3.40.50.300">
    <property type="entry name" value="P-loop containing nucleotide triphosphate hydrolases"/>
    <property type="match status" value="2"/>
</dbReference>
<comment type="function">
    <text evidence="69">Regulates the ATPase activity of the NS3 helicase activity. NS4A allows NS3 helicase to conserve energy during unwinding.</text>
</comment>
<feature type="transmembrane region" description="Helical" evidence="91">
    <location>
        <begin position="2239"/>
        <end position="2256"/>
    </location>
</feature>
<keyword evidence="16" id="KW-1048">Host nucleus</keyword>
<evidence type="ECO:0000256" key="61">
    <source>
        <dbReference type="ARBA" id="ARBA00023296"/>
    </source>
</evidence>
<comment type="function">
    <text evidence="77">Induces the formation of ER-derived membrane vesicles where the viral replication takes place. Inhibits interferon (IFN)-induced host STAT1 phosphorylation and nuclear translocation, thereby preventing the establishment of cellular antiviral state by blocking the IFN-alpha/beta pathway.</text>
</comment>
<dbReference type="InterPro" id="IPR027287">
    <property type="entry name" value="Flavi_E_Ig-like"/>
</dbReference>
<evidence type="ECO:0000256" key="84">
    <source>
        <dbReference type="ARBA" id="ARBA00047631"/>
    </source>
</evidence>
<evidence type="ECO:0000256" key="70">
    <source>
        <dbReference type="ARBA" id="ARBA00035616"/>
    </source>
</evidence>
<keyword evidence="12" id="KW-1170">Fusion of virus membrane with host endosomal membrane</keyword>
<feature type="active site" description="Charge relay system; for serine protease NS3 activity" evidence="87">
    <location>
        <position position="1622"/>
    </location>
</feature>
<evidence type="ECO:0000256" key="89">
    <source>
        <dbReference type="PIRSR" id="PIRSR003817-4"/>
    </source>
</evidence>
<evidence type="ECO:0000256" key="1">
    <source>
        <dbReference type="ARBA" id="ARBA00003504"/>
    </source>
</evidence>
<evidence type="ECO:0000256" key="4">
    <source>
        <dbReference type="ARBA" id="ARBA00004385"/>
    </source>
</evidence>
<keyword evidence="60" id="KW-0899">Viral immunoevasion</keyword>
<dbReference type="Pfam" id="PF21659">
    <property type="entry name" value="Flavi_E_stem"/>
    <property type="match status" value="1"/>
</dbReference>
<dbReference type="GO" id="GO:0004482">
    <property type="term" value="F:mRNA 5'-cap (guanine-N7-)-methyltransferase activity"/>
    <property type="evidence" value="ECO:0007669"/>
    <property type="project" value="InterPro"/>
</dbReference>
<dbReference type="Pfam" id="PF01570">
    <property type="entry name" value="Flavi_propep"/>
    <property type="match status" value="1"/>
</dbReference>
<evidence type="ECO:0000256" key="44">
    <source>
        <dbReference type="ARBA" id="ARBA00022890"/>
    </source>
</evidence>
<comment type="subunit">
    <text evidence="83">Homodimer; in the endoplasmic reticulum and Golgi. Interacts with protein prM. Interacts with non-structural protein 1.</text>
</comment>
<dbReference type="Gene3D" id="2.60.40.350">
    <property type="match status" value="1"/>
</dbReference>
<dbReference type="Pfam" id="PF01003">
    <property type="entry name" value="Flavi_capsid"/>
    <property type="match status" value="1"/>
</dbReference>
<dbReference type="Gene3D" id="3.30.70.2840">
    <property type="entry name" value="Flavivirus RNA-directed RNA polymerase, thumb domain"/>
    <property type="match status" value="3"/>
</dbReference>
<dbReference type="CDD" id="cd17038">
    <property type="entry name" value="Flavi_M"/>
    <property type="match status" value="1"/>
</dbReference>
<dbReference type="GO" id="GO:0005576">
    <property type="term" value="C:extracellular region"/>
    <property type="evidence" value="ECO:0007669"/>
    <property type="project" value="UniProtKB-SubCell"/>
</dbReference>
<dbReference type="Pfam" id="PF01004">
    <property type="entry name" value="Flavi_M"/>
    <property type="match status" value="1"/>
</dbReference>
<feature type="transmembrane region" description="Helical" evidence="91">
    <location>
        <begin position="2187"/>
        <end position="2204"/>
    </location>
</feature>
<feature type="disulfide bond" evidence="88">
    <location>
        <begin position="585"/>
        <end position="615"/>
    </location>
</feature>
<dbReference type="GO" id="GO:0039654">
    <property type="term" value="P:fusion of virus membrane with host endosome membrane"/>
    <property type="evidence" value="ECO:0007669"/>
    <property type="project" value="UniProtKB-KW"/>
</dbReference>
<dbReference type="Pfam" id="PF00972">
    <property type="entry name" value="Flavi_NS5"/>
    <property type="match status" value="1"/>
</dbReference>
<dbReference type="GO" id="GO:0019062">
    <property type="term" value="P:virion attachment to host cell"/>
    <property type="evidence" value="ECO:0007669"/>
    <property type="project" value="UniProtKB-KW"/>
</dbReference>
<keyword evidence="33" id="KW-0347">Helicase</keyword>
<dbReference type="GO" id="GO:0003725">
    <property type="term" value="F:double-stranded RNA binding"/>
    <property type="evidence" value="ECO:0007669"/>
    <property type="project" value="InterPro"/>
</dbReference>
<dbReference type="SUPFAM" id="SSF56672">
    <property type="entry name" value="DNA/RNA polymerases"/>
    <property type="match status" value="1"/>
</dbReference>
<keyword evidence="35" id="KW-1114">Inhibition of host interferon signaling pathway by virus</keyword>
<evidence type="ECO:0000256" key="18">
    <source>
        <dbReference type="ARBA" id="ARBA00022581"/>
    </source>
</evidence>
<evidence type="ECO:0000256" key="12">
    <source>
        <dbReference type="ARBA" id="ARBA00022510"/>
    </source>
</evidence>
<keyword evidence="17" id="KW-1165">Clathrin-mediated endocytosis of virus by host</keyword>
<evidence type="ECO:0000313" key="99">
    <source>
        <dbReference type="Proteomes" id="UP000154839"/>
    </source>
</evidence>
<dbReference type="InterPro" id="IPR001650">
    <property type="entry name" value="Helicase_C-like"/>
</dbReference>
<feature type="transmembrane region" description="Helical" evidence="91">
    <location>
        <begin position="1358"/>
        <end position="1376"/>
    </location>
</feature>
<evidence type="ECO:0000256" key="2">
    <source>
        <dbReference type="ARBA" id="ARBA00004147"/>
    </source>
</evidence>
<evidence type="ECO:0000256" key="31">
    <source>
        <dbReference type="ARBA" id="ARBA00022801"/>
    </source>
</evidence>
<evidence type="ECO:0000256" key="63">
    <source>
        <dbReference type="ARBA" id="ARBA00024317"/>
    </source>
</evidence>
<keyword evidence="32" id="KW-1161">Viral attachment to host cell</keyword>
<evidence type="ECO:0000259" key="93">
    <source>
        <dbReference type="PROSITE" id="PS51192"/>
    </source>
</evidence>
<evidence type="ECO:0000256" key="91">
    <source>
        <dbReference type="SAM" id="Phobius"/>
    </source>
</evidence>
<dbReference type="InterPro" id="IPR036253">
    <property type="entry name" value="Glycoprot_cen/dimer_sf"/>
</dbReference>
<dbReference type="InterPro" id="IPR002535">
    <property type="entry name" value="Flavi_propep"/>
</dbReference>
<evidence type="ECO:0000256" key="30">
    <source>
        <dbReference type="ARBA" id="ARBA00022741"/>
    </source>
</evidence>
<dbReference type="SUPFAM" id="SSF53335">
    <property type="entry name" value="S-adenosyl-L-methionine-dependent methyltransferases"/>
    <property type="match status" value="1"/>
</dbReference>
<keyword evidence="30" id="KW-0547">Nucleotide-binding</keyword>
<dbReference type="Pfam" id="PF01005">
    <property type="entry name" value="Flavi_NS2A"/>
    <property type="match status" value="1"/>
</dbReference>
<dbReference type="GO" id="GO:0005198">
    <property type="term" value="F:structural molecule activity"/>
    <property type="evidence" value="ECO:0007669"/>
    <property type="project" value="InterPro"/>
</dbReference>
<dbReference type="SUPFAM" id="SSF50494">
    <property type="entry name" value="Trypsin-like serine proteases"/>
    <property type="match status" value="1"/>
</dbReference>
<feature type="transmembrane region" description="Helical" evidence="91">
    <location>
        <begin position="2294"/>
        <end position="2312"/>
    </location>
</feature>
<keyword evidence="48" id="KW-0805">Transcription regulation</keyword>
<dbReference type="FunFam" id="3.30.70.2840:FF:000002">
    <property type="entry name" value="Genome polyprotein"/>
    <property type="match status" value="1"/>
</dbReference>
<dbReference type="Pfam" id="PF00949">
    <property type="entry name" value="Peptidase_S7"/>
    <property type="match status" value="1"/>
</dbReference>
<comment type="subunit">
    <text evidence="65">Interacts (via N-terminus) with serine protease NS3.</text>
</comment>
<dbReference type="Gene3D" id="2.60.98.10">
    <property type="entry name" value="Tick-borne Encephalitis virus Glycoprotein, domain 1"/>
    <property type="match status" value="1"/>
</dbReference>
<dbReference type="InterPro" id="IPR027417">
    <property type="entry name" value="P-loop_NTPase"/>
</dbReference>
<dbReference type="InterPro" id="IPR000069">
    <property type="entry name" value="Env_glycoprot_M_flavivir"/>
</dbReference>
<feature type="domain" description="Peptidase S7" evidence="96">
    <location>
        <begin position="1485"/>
        <end position="1665"/>
    </location>
</feature>
<feature type="transmembrane region" description="Helical" evidence="91">
    <location>
        <begin position="2157"/>
        <end position="2180"/>
    </location>
</feature>
<dbReference type="InterPro" id="IPR014756">
    <property type="entry name" value="Ig_E-set"/>
</dbReference>
<feature type="domain" description="Helicase C-terminal" evidence="94">
    <location>
        <begin position="1820"/>
        <end position="1997"/>
    </location>
</feature>
<dbReference type="InterPro" id="IPR014001">
    <property type="entry name" value="Helicase_ATP-bd"/>
</dbReference>
<comment type="function">
    <text evidence="76">Replicates the viral (+) and (-) RNA genome, and performs the capping of genomes in the cytoplasm. NS5 methylates viral RNA cap at guanine N-7 and ribose 2'-O positions. Besides its role in RNA genome replication, also prevents the establishment of cellular antiviral state by blocking the interferon-alpha/beta (IFN-alpha/beta) signaling pathway. IFN-I induces binding of NS5 to host IFN-activated transcription factor STAT2, preventing its transcriptional activity. Host TRIM23 is the E3 ligase that interacts with and polyubiquitinates NS5 to promote its binding to STAT2 and trigger IFN-I signaling inhibition.</text>
</comment>
<evidence type="ECO:0000256" key="65">
    <source>
        <dbReference type="ARBA" id="ARBA00025871"/>
    </source>
</evidence>
<dbReference type="InterPro" id="IPR038302">
    <property type="entry name" value="Env_glycoprot_M_sf_flavivir"/>
</dbReference>
<dbReference type="InterPro" id="IPR001528">
    <property type="entry name" value="Flavi_NS4B"/>
</dbReference>
<evidence type="ECO:0000256" key="36">
    <source>
        <dbReference type="ARBA" id="ARBA00022833"/>
    </source>
</evidence>
<evidence type="ECO:0000256" key="50">
    <source>
        <dbReference type="ARBA" id="ARBA00023050"/>
    </source>
</evidence>
<dbReference type="InterPro" id="IPR049486">
    <property type="entry name" value="NS3-hel_C_flaviviridae"/>
</dbReference>
<dbReference type="SMART" id="SM00490">
    <property type="entry name" value="HELICc"/>
    <property type="match status" value="1"/>
</dbReference>
<feature type="domain" description="Helicase ATP-binding" evidence="93">
    <location>
        <begin position="1669"/>
        <end position="1825"/>
    </location>
</feature>
<evidence type="ECO:0000256" key="87">
    <source>
        <dbReference type="PIRSR" id="PIRSR003817-1"/>
    </source>
</evidence>
<dbReference type="CDD" id="cd23204">
    <property type="entry name" value="Flavivirus_RdRp"/>
    <property type="match status" value="1"/>
</dbReference>
<evidence type="ECO:0000256" key="8">
    <source>
        <dbReference type="ARBA" id="ARBA00020107"/>
    </source>
</evidence>
<feature type="region of interest" description="Disordered" evidence="90">
    <location>
        <begin position="1942"/>
        <end position="1963"/>
    </location>
</feature>
<dbReference type="Pfam" id="PF01350">
    <property type="entry name" value="Flavi_NS4A"/>
    <property type="match status" value="1"/>
</dbReference>
<dbReference type="InterPro" id="IPR038055">
    <property type="entry name" value="Glycoprot_E_dimer_dom"/>
</dbReference>
<dbReference type="Pfam" id="PF01728">
    <property type="entry name" value="FtsJ"/>
    <property type="match status" value="1"/>
</dbReference>
<comment type="function">
    <text evidence="68">May play a role in virus budding. Exerts cytotoxic effects by activating a mitochondrial apoptotic pathway through M ectodomain. May display a viroporin activity.</text>
</comment>
<evidence type="ECO:0000256" key="67">
    <source>
        <dbReference type="ARBA" id="ARBA00035605"/>
    </source>
</evidence>
<evidence type="ECO:0000256" key="43">
    <source>
        <dbReference type="ARBA" id="ARBA00022884"/>
    </source>
</evidence>
<dbReference type="InterPro" id="IPR047530">
    <property type="entry name" value="Flavi_RdRp"/>
</dbReference>
<dbReference type="SMART" id="SM00487">
    <property type="entry name" value="DEXDc"/>
    <property type="match status" value="1"/>
</dbReference>
<dbReference type="Pfam" id="PF02832">
    <property type="entry name" value="Flavi_glycop_C"/>
    <property type="match status" value="1"/>
</dbReference>
<dbReference type="GO" id="GO:0005525">
    <property type="term" value="F:GTP binding"/>
    <property type="evidence" value="ECO:0007669"/>
    <property type="project" value="UniProtKB-KW"/>
</dbReference>
<evidence type="ECO:0000256" key="79">
    <source>
        <dbReference type="ARBA" id="ARBA00046447"/>
    </source>
</evidence>
<comment type="subunit">
    <text evidence="81">Forms a heterodimer with serine protease NS3. May form homooligomers.</text>
</comment>
<evidence type="ECO:0000256" key="71">
    <source>
        <dbReference type="ARBA" id="ARBA00035621"/>
    </source>
</evidence>
<comment type="function">
    <text evidence="1">Functions as a signal peptide for NS4B and is required for the interferon antagonism activity of the latter.</text>
</comment>
<feature type="binding site" evidence="89">
    <location>
        <position position="3223"/>
    </location>
    <ligand>
        <name>Zn(2+)</name>
        <dbReference type="ChEBI" id="CHEBI:29105"/>
        <label>2</label>
    </ligand>
</feature>
<evidence type="ECO:0000256" key="81">
    <source>
        <dbReference type="ARBA" id="ARBA00046942"/>
    </source>
</evidence>
<keyword evidence="29 89" id="KW-0479">Metal-binding</keyword>
<feature type="transmembrane region" description="Helical" evidence="91">
    <location>
        <begin position="1133"/>
        <end position="1151"/>
    </location>
</feature>
<keyword evidence="47" id="KW-0007">Acetylation</keyword>
<evidence type="ECO:0000256" key="83">
    <source>
        <dbReference type="ARBA" id="ARBA00047062"/>
    </source>
</evidence>
<evidence type="ECO:0000259" key="97">
    <source>
        <dbReference type="PROSITE" id="PS51591"/>
    </source>
</evidence>
<comment type="function">
    <text evidence="63">Component of the viral RNA replication complex that functions in virion assembly and antagonizes the host immune response.</text>
</comment>
<dbReference type="InterPro" id="IPR026470">
    <property type="entry name" value="Flavi_E_Stem/Anchor_dom"/>
</dbReference>
<dbReference type="GO" id="GO:0039502">
    <property type="term" value="P:symbiont-mediated suppression of host type I interferon-mediated signaling pathway"/>
    <property type="evidence" value="ECO:0007669"/>
    <property type="project" value="UniProtKB-KW"/>
</dbReference>
<keyword evidence="55" id="KW-0325">Glycoprotein</keyword>
<evidence type="ECO:0000256" key="35">
    <source>
        <dbReference type="ARBA" id="ARBA00022830"/>
    </source>
</evidence>
<dbReference type="SUPFAM" id="SSF56983">
    <property type="entry name" value="Viral glycoprotein, central and dimerisation domains"/>
    <property type="match status" value="1"/>
</dbReference>
<dbReference type="EMBL" id="KX027336">
    <property type="protein sequence ID" value="ANC33492.1"/>
    <property type="molecule type" value="Genomic_RNA"/>
</dbReference>
<dbReference type="NCBIfam" id="TIGR04240">
    <property type="entry name" value="flavi_E_stem"/>
    <property type="match status" value="1"/>
</dbReference>
<evidence type="ECO:0000256" key="78">
    <source>
        <dbReference type="ARBA" id="ARBA00046212"/>
    </source>
</evidence>
<dbReference type="GO" id="GO:0017111">
    <property type="term" value="F:ribonucleoside triphosphate phosphatase activity"/>
    <property type="evidence" value="ECO:0007669"/>
    <property type="project" value="UniProtKB-EC"/>
</dbReference>
<evidence type="ECO:0000256" key="28">
    <source>
        <dbReference type="ARBA" id="ARBA00022695"/>
    </source>
</evidence>
<feature type="domain" description="Flavivirus NS2B" evidence="95">
    <location>
        <begin position="1355"/>
        <end position="1484"/>
    </location>
</feature>
<feature type="transmembrane region" description="Helical" evidence="91">
    <location>
        <begin position="2349"/>
        <end position="2375"/>
    </location>
</feature>
<evidence type="ECO:0000256" key="55">
    <source>
        <dbReference type="ARBA" id="ARBA00023180"/>
    </source>
</evidence>
<dbReference type="Gene3D" id="3.30.67.10">
    <property type="entry name" value="Viral Envelope Glycoprotein, domain 2"/>
    <property type="match status" value="1"/>
</dbReference>
<dbReference type="PROSITE" id="PS51591">
    <property type="entry name" value="RNA_CAP01_NS5_MT"/>
    <property type="match status" value="1"/>
</dbReference>
<evidence type="ECO:0000256" key="10">
    <source>
        <dbReference type="ARBA" id="ARBA00022484"/>
    </source>
</evidence>
<dbReference type="InterPro" id="IPR002877">
    <property type="entry name" value="RNA_MeTrfase_FtsJ_dom"/>
</dbReference>
<feature type="binding site" evidence="89">
    <location>
        <position position="2950"/>
    </location>
    <ligand>
        <name>Zn(2+)</name>
        <dbReference type="ChEBI" id="CHEBI:29105"/>
        <label>1</label>
    </ligand>
</feature>
<comment type="subunit">
    <text evidence="80">Homodimer. Interacts (via N-terminus) with host EXOC1 (via C-terminus); this interaction results in EXOC1 degradation through the proteasome degradation pathway.</text>
</comment>
<comment type="catalytic activity">
    <reaction evidence="64">
        <text>Selective hydrolysis of -Xaa-Xaa-|-Yaa- bonds in which each of the Xaa can be either Arg or Lys and Yaa can be either Ser or Ala.</text>
        <dbReference type="EC" id="3.4.21.91"/>
    </reaction>
</comment>
<dbReference type="GO" id="GO:0019031">
    <property type="term" value="C:viral envelope"/>
    <property type="evidence" value="ECO:0007669"/>
    <property type="project" value="UniProtKB-KW"/>
</dbReference>
<keyword evidence="36 89" id="KW-0862">Zinc</keyword>
<evidence type="ECO:0000256" key="23">
    <source>
        <dbReference type="ARBA" id="ARBA00022670"/>
    </source>
</evidence>
<keyword evidence="22" id="KW-0507">mRNA processing</keyword>
<dbReference type="Pfam" id="PF07652">
    <property type="entry name" value="Flavi_DEAD"/>
    <property type="match status" value="1"/>
</dbReference>
<comment type="function">
    <text evidence="67">Involved in immune evasion, pathogenesis and viral replication. Once cleaved off the polyprotein, is targeted to three destinations: the viral replication cycle, the plasma membrane and the extracellular compartment. Essential for viral replication. Required for formation of the replication complex and recruitment of other non-structural proteins to the ER-derived membrane structures. Excreted as a hexameric lipoparticle that plays a role against host immune response. Antagonizing the complement function. Binds to the host macrophages and dendritic cells. Inhibits signal transduction originating from Toll-like receptor 3 (TLR3).</text>
</comment>
<keyword evidence="59" id="KW-0511">Multifunctional enzyme</keyword>
<keyword evidence="45" id="KW-0693">Viral RNA replication</keyword>
<comment type="subunit">
    <text evidence="74">Interacts with serine protease NS3.</text>
</comment>
<evidence type="ECO:0000256" key="72">
    <source>
        <dbReference type="ARBA" id="ARBA00035623"/>
    </source>
</evidence>
<evidence type="ECO:0000256" key="5">
    <source>
        <dbReference type="ARBA" id="ARBA00004407"/>
    </source>
</evidence>
<evidence type="ECO:0000256" key="64">
    <source>
        <dbReference type="ARBA" id="ARBA00024468"/>
    </source>
</evidence>
<evidence type="ECO:0000256" key="17">
    <source>
        <dbReference type="ARBA" id="ARBA00022570"/>
    </source>
</evidence>
<dbReference type="Pfam" id="PF20483">
    <property type="entry name" value="Flavi_NS5_thumb"/>
    <property type="match status" value="1"/>
</dbReference>
<dbReference type="GO" id="GO:0003968">
    <property type="term" value="F:RNA-directed RNA polymerase activity"/>
    <property type="evidence" value="ECO:0007669"/>
    <property type="project" value="UniProtKB-KW"/>
</dbReference>
<dbReference type="GO" id="GO:0019028">
    <property type="term" value="C:viral capsid"/>
    <property type="evidence" value="ECO:0007669"/>
    <property type="project" value="UniProtKB-KW"/>
</dbReference>
<dbReference type="Gene3D" id="1.10.260.90">
    <property type="match status" value="1"/>
</dbReference>
<dbReference type="GO" id="GO:0006508">
    <property type="term" value="P:proteolysis"/>
    <property type="evidence" value="ECO:0007669"/>
    <property type="project" value="UniProtKB-KW"/>
</dbReference>
<feature type="disulfide bond" evidence="88">
    <location>
        <begin position="288"/>
        <end position="315"/>
    </location>
</feature>
<dbReference type="GO" id="GO:0055036">
    <property type="term" value="C:virion membrane"/>
    <property type="evidence" value="ECO:0007669"/>
    <property type="project" value="UniProtKB-SubCell"/>
</dbReference>
<dbReference type="InterPro" id="IPR000208">
    <property type="entry name" value="Flavi_RdRp_fingers/palm"/>
</dbReference>
<keyword evidence="52 91" id="KW-0472">Membrane</keyword>
<dbReference type="InterPro" id="IPR037172">
    <property type="entry name" value="Flavi_capsidC_sf"/>
</dbReference>
<keyword evidence="56" id="KW-1038">Host endoplasmic reticulum</keyword>
<dbReference type="GO" id="GO:0039694">
    <property type="term" value="P:viral RNA genome replication"/>
    <property type="evidence" value="ECO:0007669"/>
    <property type="project" value="InterPro"/>
</dbReference>
<feature type="transmembrane region" description="Helical" evidence="91">
    <location>
        <begin position="1451"/>
        <end position="1477"/>
    </location>
</feature>
<dbReference type="Pfam" id="PF00948">
    <property type="entry name" value="Flavi_NS1"/>
    <property type="match status" value="1"/>
</dbReference>
<evidence type="ECO:0000256" key="59">
    <source>
        <dbReference type="ARBA" id="ARBA00023268"/>
    </source>
</evidence>
<dbReference type="PIRSF" id="PIRSF003817">
    <property type="entry name" value="Gen_Poly_FLV"/>
    <property type="match status" value="1"/>
</dbReference>
<dbReference type="GO" id="GO:0046872">
    <property type="term" value="F:metal ion binding"/>
    <property type="evidence" value="ECO:0007669"/>
    <property type="project" value="UniProtKB-KW"/>
</dbReference>
<dbReference type="InterPro" id="IPR043502">
    <property type="entry name" value="DNA/RNA_pol_sf"/>
</dbReference>
<feature type="binding site" evidence="89">
    <location>
        <position position="3239"/>
    </location>
    <ligand>
        <name>Zn(2+)</name>
        <dbReference type="ChEBI" id="CHEBI:29105"/>
        <label>2</label>
    </ligand>
</feature>
<dbReference type="InterPro" id="IPR013756">
    <property type="entry name" value="GlyE_cen_dom_subdom2"/>
</dbReference>
<feature type="transmembrane region" description="Helical" evidence="91">
    <location>
        <begin position="1382"/>
        <end position="1400"/>
    </location>
</feature>
<dbReference type="InterPro" id="IPR000404">
    <property type="entry name" value="Flavi_NS4A"/>
</dbReference>
<keyword evidence="37" id="KW-0067">ATP-binding</keyword>
<evidence type="ECO:0000256" key="54">
    <source>
        <dbReference type="ARBA" id="ARBA00023163"/>
    </source>
</evidence>
<comment type="function">
    <text evidence="86">Acts as a chaperone for envelope protein E during intracellular virion assembly by masking and inactivating envelope protein E fusion peptide. prM is the only viral peptide matured by host furin in the trans-Golgi network probably to avoid catastrophic activation of the viral fusion activity in acidic GolGi compartment prior to virion release. prM-E cleavage is inefficient, and many virions are only partially matured. These uncleaved prM would play a role in immune evasion.</text>
</comment>
<dbReference type="Proteomes" id="UP000154839">
    <property type="component" value="Genome"/>
</dbReference>
<dbReference type="PROSITE" id="PS51194">
    <property type="entry name" value="HELICASE_CTER"/>
    <property type="match status" value="1"/>
</dbReference>
<dbReference type="GO" id="GO:0042025">
    <property type="term" value="C:host cell nucleus"/>
    <property type="evidence" value="ECO:0007669"/>
    <property type="project" value="UniProtKB-SubCell"/>
</dbReference>
<feature type="active site" description="Charge relay system; for serine protease NS3 activity" evidence="87">
    <location>
        <position position="1537"/>
    </location>
</feature>
<keyword evidence="15" id="KW-0167">Capsid protein</keyword>
<keyword evidence="54" id="KW-0804">Transcription</keyword>
<evidence type="ECO:0000256" key="46">
    <source>
        <dbReference type="ARBA" id="ARBA00022989"/>
    </source>
</evidence>
<evidence type="ECO:0000256" key="53">
    <source>
        <dbReference type="ARBA" id="ARBA00023157"/>
    </source>
</evidence>
<keyword evidence="13" id="KW-0964">Secreted</keyword>
<dbReference type="Gene3D" id="2.40.10.120">
    <property type="match status" value="2"/>
</dbReference>
<feature type="binding site" evidence="89">
    <location>
        <position position="2958"/>
    </location>
    <ligand>
        <name>Zn(2+)</name>
        <dbReference type="ChEBI" id="CHEBI:29105"/>
        <label>1</label>
    </ligand>
</feature>
<evidence type="ECO:0000256" key="60">
    <source>
        <dbReference type="ARBA" id="ARBA00023280"/>
    </source>
</evidence>
<dbReference type="FunFam" id="2.60.260.50:FF:000001">
    <property type="entry name" value="Genome polyprotein"/>
    <property type="match status" value="1"/>
</dbReference>
<keyword evidence="24" id="KW-0808">Transferase</keyword>
<comment type="subunit">
    <text evidence="79">Homodimer. Interacts with host STAT2; this interaction prevents the establishment of cellular antiviral state. Interacts with serine protease NS3. Interacts with host TRIM23; this interaction leads to NS5 ubiquitination.</text>
</comment>
<keyword evidence="53 88" id="KW-1015">Disulfide bond</keyword>
<keyword evidence="23" id="KW-0645">Protease</keyword>
<dbReference type="InterPro" id="IPR009003">
    <property type="entry name" value="Peptidase_S1_PA"/>
</dbReference>
<keyword evidence="43" id="KW-0694">RNA-binding</keyword>
<comment type="subunit">
    <text evidence="82">Forms a heterodimer with NS2B. Interacts with non-structural protein 2A (via N-terminus). Interacts with NS4B. Interacts with unphosphorylated RNA-directed RNA polymerase NS5; this interaction stimulates RNA-directed RNA polymerase NS5 guanylyltransferase activity. NS3 interacts with host PDCD6IP; this interaction contributes to virion release.</text>
</comment>
<evidence type="ECO:0000256" key="45">
    <source>
        <dbReference type="ARBA" id="ARBA00022953"/>
    </source>
</evidence>
<evidence type="ECO:0000256" key="22">
    <source>
        <dbReference type="ARBA" id="ARBA00022664"/>
    </source>
</evidence>
<evidence type="ECO:0000256" key="74">
    <source>
        <dbReference type="ARBA" id="ARBA00035663"/>
    </source>
</evidence>
<dbReference type="InterPro" id="IPR000752">
    <property type="entry name" value="Flavi_NS2A"/>
</dbReference>
<evidence type="ECO:0000256" key="32">
    <source>
        <dbReference type="ARBA" id="ARBA00022804"/>
    </source>
</evidence>
<dbReference type="PROSITE" id="PS51192">
    <property type="entry name" value="HELICASE_ATP_BIND_1"/>
    <property type="match status" value="1"/>
</dbReference>
<accession>A0A161ILY9</accession>
<evidence type="ECO:0000256" key="51">
    <source>
        <dbReference type="ARBA" id="ARBA00023134"/>
    </source>
</evidence>
<evidence type="ECO:0000256" key="41">
    <source>
        <dbReference type="ARBA" id="ARBA00022879"/>
    </source>
</evidence>
<proteinExistence type="predicted"/>
<dbReference type="InterPro" id="IPR001157">
    <property type="entry name" value="Flavi_NS1"/>
</dbReference>
<keyword evidence="28" id="KW-0548">Nucleotidyltransferase</keyword>
<dbReference type="InterPro" id="IPR011998">
    <property type="entry name" value="Flavi_Glycoprot_E_cen/dimer"/>
</dbReference>
<evidence type="ECO:0000256" key="3">
    <source>
        <dbReference type="ARBA" id="ARBA00004153"/>
    </source>
</evidence>
<dbReference type="Pfam" id="PF00869">
    <property type="entry name" value="Flavi_glycoprot"/>
    <property type="match status" value="1"/>
</dbReference>
<evidence type="ECO:0000256" key="37">
    <source>
        <dbReference type="ARBA" id="ARBA00022840"/>
    </source>
</evidence>
<evidence type="ECO:0000256" key="39">
    <source>
        <dbReference type="ARBA" id="ARBA00022844"/>
    </source>
</evidence>
<dbReference type="InterPro" id="IPR046811">
    <property type="entry name" value="Flavi_NS5_thumb"/>
</dbReference>
<evidence type="ECO:0000256" key="82">
    <source>
        <dbReference type="ARBA" id="ARBA00047047"/>
    </source>
</evidence>
<feature type="transmembrane region" description="Helical" evidence="91">
    <location>
        <begin position="1293"/>
        <end position="1310"/>
    </location>
</feature>
<evidence type="ECO:0000256" key="66">
    <source>
        <dbReference type="ARBA" id="ARBA00035601"/>
    </source>
</evidence>
<dbReference type="InterPro" id="IPR026490">
    <property type="entry name" value="mRNA_cap_0/1_MeTrfase"/>
</dbReference>
<comment type="function">
    <text evidence="66">Required cofactor for the serine protease function of NS3. May have membrane-destabilizing activity and form viroporins.</text>
</comment>
<dbReference type="InterPro" id="IPR000487">
    <property type="entry name" value="Flavi_NS2B"/>
</dbReference>
<keyword evidence="49" id="KW-0506">mRNA capping</keyword>
<evidence type="ECO:0000256" key="69">
    <source>
        <dbReference type="ARBA" id="ARBA00035613"/>
    </source>
</evidence>
<evidence type="ECO:0000256" key="56">
    <source>
        <dbReference type="ARBA" id="ARBA00023184"/>
    </source>
</evidence>
<comment type="function">
    <text evidence="78">Displays three enzymatic activities: serine protease, NTPase and RNA helicase. NS3 serine protease, in association with NS2B, performs its autocleavage and cleaves the polyprotein at dibasic sites in the cytoplasm: C-prM, NS2A-NS2B, NS2B-NS3, NS3-NS4A, NS4A-2K and NS4B-NS5. NS3 RNA helicase binds RNA and unwinds dsRNA in the 3' to 5' direction. Also plays a role in virus assembly.</text>
</comment>
<dbReference type="GO" id="GO:0039520">
    <property type="term" value="P:symbiont-mediated activation of host autophagy"/>
    <property type="evidence" value="ECO:0007669"/>
    <property type="project" value="UniProtKB-KW"/>
</dbReference>
<feature type="disulfide bond" evidence="88">
    <location>
        <begin position="359"/>
        <end position="390"/>
    </location>
</feature>
<evidence type="ECO:0000256" key="24">
    <source>
        <dbReference type="ARBA" id="ARBA00022679"/>
    </source>
</evidence>
<feature type="disulfide bond" evidence="88">
    <location>
        <begin position="377"/>
        <end position="406"/>
    </location>
</feature>
<protein>
    <recommendedName>
        <fullName evidence="8">Genome polyprotein</fullName>
    </recommendedName>
</protein>
<dbReference type="Gene3D" id="1.20.1280.260">
    <property type="match status" value="1"/>
</dbReference>
<evidence type="ECO:0000256" key="11">
    <source>
        <dbReference type="ARBA" id="ARBA00022506"/>
    </source>
</evidence>
<keyword evidence="41" id="KW-0261">Viral envelope protein</keyword>
<dbReference type="SUPFAM" id="SSF81296">
    <property type="entry name" value="E set domains"/>
    <property type="match status" value="1"/>
</dbReference>
<keyword evidence="9" id="KW-0941">Suppressor of RNA silencing</keyword>
<keyword evidence="25" id="KW-0165">Cleavage on pair of basic residues</keyword>
<feature type="transmembrane region" description="Helical" evidence="91">
    <location>
        <begin position="1232"/>
        <end position="1249"/>
    </location>
</feature>
<evidence type="ECO:0000256" key="62">
    <source>
        <dbReference type="ARBA" id="ARBA00023443"/>
    </source>
</evidence>
<comment type="function">
    <text evidence="71">Plays a role in virus budding by binding to the cell membrane and gathering the viral RNA into a nucleocapsid that forms the core of a mature virus particle. During virus entry, may induce genome penetration into the host cytoplasm after hemifusion induced by the surface proteins. Can migrate to the cell nucleus where it modulates host functions.</text>
</comment>
<keyword evidence="27 91" id="KW-0812">Transmembrane</keyword>
<dbReference type="GO" id="GO:0039564">
    <property type="term" value="P:symbiont-mediated suppression of host JAK-STAT cascade via inhibition of STAT2 activity"/>
    <property type="evidence" value="ECO:0007669"/>
    <property type="project" value="UniProtKB-KW"/>
</dbReference>
<dbReference type="GO" id="GO:0005524">
    <property type="term" value="F:ATP binding"/>
    <property type="evidence" value="ECO:0007669"/>
    <property type="project" value="UniProtKB-KW"/>
</dbReference>
<keyword evidence="58" id="KW-0922">Interferon antiviral system evasion</keyword>
<dbReference type="InterPro" id="IPR013755">
    <property type="entry name" value="Flav_gly_cen_dom_subdom1"/>
</dbReference>
<comment type="function">
    <text evidence="72">Binds to host cell surface receptor and mediates fusion between viral and cellular membranes. Envelope protein is synthesized in the endoplasmic reticulum in the form of heterodimer with protein prM. They play a role in virion budding in the ER, and the newly formed immature particle is covered with 60 spikes composed of heterodimer between precursor prM and envelope protein E. The virion is transported to the Golgi apparatus where the low pH causes dissociation of PrM-E heterodimers and formation of E homodimers. prM-E cleavage is inefficient, and many virions are only partially matured. These uncleaved prM would play a role in immune evasion.</text>
</comment>
<evidence type="ECO:0000256" key="27">
    <source>
        <dbReference type="ARBA" id="ARBA00022692"/>
    </source>
</evidence>
<organism evidence="98 99">
    <name type="scientific">Yellow fever virus</name>
    <dbReference type="NCBI Taxonomy" id="11089"/>
    <lineage>
        <taxon>Viruses</taxon>
        <taxon>Riboviria</taxon>
        <taxon>Orthornavirae</taxon>
        <taxon>Kitrinoviricota</taxon>
        <taxon>Flasuviricetes</taxon>
        <taxon>Amarillovirales</taxon>
        <taxon>Flaviviridae</taxon>
        <taxon>Orthoflavivirus</taxon>
        <taxon>Orthoflavivirus flavi</taxon>
    </lineage>
</organism>
<dbReference type="SUPFAM" id="SSF52540">
    <property type="entry name" value="P-loop containing nucleoside triphosphate hydrolases"/>
    <property type="match status" value="2"/>
</dbReference>
<feature type="domain" description="RdRp catalytic" evidence="92">
    <location>
        <begin position="3036"/>
        <end position="3188"/>
    </location>
</feature>
<evidence type="ECO:0000256" key="16">
    <source>
        <dbReference type="ARBA" id="ARBA00022562"/>
    </source>
</evidence>
<dbReference type="CDD" id="cd17931">
    <property type="entry name" value="DEXHc_viral_Ns3"/>
    <property type="match status" value="1"/>
</dbReference>
<evidence type="ECO:0000256" key="21">
    <source>
        <dbReference type="ARBA" id="ARBA00022632"/>
    </source>
</evidence>
<keyword evidence="57" id="KW-1035">Host cytoplasm</keyword>
<dbReference type="InterPro" id="IPR038345">
    <property type="entry name" value="Flavi_E_Stem/Anchor_dom_sf"/>
</dbReference>
<dbReference type="GO" id="GO:0003724">
    <property type="term" value="F:RNA helicase activity"/>
    <property type="evidence" value="ECO:0007669"/>
    <property type="project" value="UniProtKB-EC"/>
</dbReference>
<evidence type="ECO:0000259" key="96">
    <source>
        <dbReference type="PROSITE" id="PS51528"/>
    </source>
</evidence>
<evidence type="ECO:0000313" key="98">
    <source>
        <dbReference type="EMBL" id="ANC33492.1"/>
    </source>
</evidence>
<keyword evidence="19" id="KW-1162">Viral penetration into host cytoplasm</keyword>
<dbReference type="InterPro" id="IPR007094">
    <property type="entry name" value="RNA-dir_pol_PSvirus"/>
</dbReference>
<keyword evidence="61" id="KW-1160">Virus entry into host cell</keyword>
<dbReference type="InterPro" id="IPR014412">
    <property type="entry name" value="Gen_Poly_FLV"/>
</dbReference>
<feature type="transmembrane region" description="Helical" evidence="91">
    <location>
        <begin position="1160"/>
        <end position="1181"/>
    </location>
</feature>
<evidence type="ECO:0000256" key="38">
    <source>
        <dbReference type="ARBA" id="ARBA00022843"/>
    </source>
</evidence>
<evidence type="ECO:0000256" key="7">
    <source>
        <dbReference type="ARBA" id="ARBA00004613"/>
    </source>
</evidence>
<dbReference type="InterPro" id="IPR038688">
    <property type="entry name" value="Flavi_propep_sf"/>
</dbReference>
<evidence type="ECO:0000256" key="77">
    <source>
        <dbReference type="ARBA" id="ARBA00045711"/>
    </source>
</evidence>
<keyword evidence="50" id="KW-1072">Activation of host autophagy by virus</keyword>
<dbReference type="InterPro" id="IPR011492">
    <property type="entry name" value="Flavi_DEAD"/>
</dbReference>
<evidence type="ECO:0000256" key="40">
    <source>
        <dbReference type="ARBA" id="ARBA00022870"/>
    </source>
</evidence>
<dbReference type="Pfam" id="PF01002">
    <property type="entry name" value="Flavi_NS2B"/>
    <property type="match status" value="1"/>
</dbReference>
<evidence type="ECO:0000256" key="20">
    <source>
        <dbReference type="ARBA" id="ARBA00022603"/>
    </source>
</evidence>
<evidence type="ECO:0000256" key="42">
    <source>
        <dbReference type="ARBA" id="ARBA00022883"/>
    </source>
</evidence>
<dbReference type="PROSITE" id="PS50507">
    <property type="entry name" value="RDRP_SSRNA_POS"/>
    <property type="match status" value="1"/>
</dbReference>
<dbReference type="PROSITE" id="PS51528">
    <property type="entry name" value="FLAVIVIRUS_NS3PRO"/>
    <property type="match status" value="1"/>
</dbReference>
<evidence type="ECO:0000256" key="90">
    <source>
        <dbReference type="SAM" id="MobiDB-lite"/>
    </source>
</evidence>
<dbReference type="Gene3D" id="1.10.8.970">
    <property type="entry name" value="Flavivirus envelope glycoprotein M-like"/>
    <property type="match status" value="1"/>
</dbReference>
<keyword evidence="39" id="KW-0946">Virion</keyword>
<keyword evidence="11" id="KW-1168">Fusion of virus membrane with host membrane</keyword>
<feature type="transmembrane region" description="Helical" evidence="91">
    <location>
        <begin position="758"/>
        <end position="778"/>
    </location>
</feature>
<evidence type="ECO:0000259" key="95">
    <source>
        <dbReference type="PROSITE" id="PS51527"/>
    </source>
</evidence>
<dbReference type="Pfam" id="PF01349">
    <property type="entry name" value="Flavi_NS4B"/>
    <property type="match status" value="1"/>
</dbReference>
<evidence type="ECO:0000256" key="76">
    <source>
        <dbReference type="ARBA" id="ARBA00045180"/>
    </source>
</evidence>
<feature type="transmembrane region" description="Helical" evidence="91">
    <location>
        <begin position="2210"/>
        <end position="2227"/>
    </location>
</feature>
<evidence type="ECO:0000256" key="48">
    <source>
        <dbReference type="ARBA" id="ARBA00023015"/>
    </source>
</evidence>
<dbReference type="CDD" id="cd12149">
    <property type="entry name" value="Flavi_E_C"/>
    <property type="match status" value="1"/>
</dbReference>
<dbReference type="GO" id="GO:0044220">
    <property type="term" value="C:host cell perinuclear region of cytoplasm"/>
    <property type="evidence" value="ECO:0007669"/>
    <property type="project" value="UniProtKB-SubCell"/>
</dbReference>
<dbReference type="GO" id="GO:0004483">
    <property type="term" value="F:methyltransferase cap1 activity"/>
    <property type="evidence" value="ECO:0007669"/>
    <property type="project" value="InterPro"/>
</dbReference>
<dbReference type="InterPro" id="IPR029063">
    <property type="entry name" value="SAM-dependent_MTases_sf"/>
</dbReference>
<keyword evidence="38" id="KW-0832">Ubl conjugation</keyword>
<feature type="transmembrane region" description="Helical" evidence="91">
    <location>
        <begin position="730"/>
        <end position="751"/>
    </location>
</feature>
<dbReference type="Gene3D" id="3.40.50.150">
    <property type="entry name" value="Vaccinia Virus protein VP39"/>
    <property type="match status" value="1"/>
</dbReference>
<dbReference type="PROSITE" id="PS51527">
    <property type="entry name" value="FLAVIVIRUS_NS2B"/>
    <property type="match status" value="1"/>
</dbReference>
<feature type="active site" description="Charge relay system; for serine protease NS3 activity" evidence="87">
    <location>
        <position position="1561"/>
    </location>
</feature>
<dbReference type="GO" id="GO:0004252">
    <property type="term" value="F:serine-type endopeptidase activity"/>
    <property type="evidence" value="ECO:0007669"/>
    <property type="project" value="InterPro"/>
</dbReference>
<feature type="binding site" evidence="89">
    <location>
        <position position="3358"/>
    </location>
    <ligand>
        <name>Zn(2+)</name>
        <dbReference type="ChEBI" id="CHEBI:29105"/>
        <label>2</label>
    </ligand>
</feature>
<dbReference type="GO" id="GO:0075512">
    <property type="term" value="P:clathrin-dependent endocytosis of virus by host cell"/>
    <property type="evidence" value="ECO:0007669"/>
    <property type="project" value="UniProtKB-KW"/>
</dbReference>
<dbReference type="Gene3D" id="1.10.10.930">
    <property type="match status" value="1"/>
</dbReference>
<evidence type="ECO:0000259" key="92">
    <source>
        <dbReference type="PROSITE" id="PS50507"/>
    </source>
</evidence>
<dbReference type="GO" id="GO:0046983">
    <property type="term" value="F:protein dimerization activity"/>
    <property type="evidence" value="ECO:0007669"/>
    <property type="project" value="InterPro"/>
</dbReference>
<keyword evidence="42" id="KW-1106">Inhibition of host STAT2 by virus</keyword>
<evidence type="ECO:0000256" key="49">
    <source>
        <dbReference type="ARBA" id="ARBA00023042"/>
    </source>
</evidence>
<evidence type="ECO:0000256" key="26">
    <source>
        <dbReference type="ARBA" id="ARBA00022691"/>
    </source>
</evidence>
<feature type="disulfide bond" evidence="88">
    <location>
        <begin position="467"/>
        <end position="568"/>
    </location>
</feature>
<comment type="catalytic activity">
    <reaction evidence="85">
        <text>ATP + H2O = ADP + phosphate + H(+)</text>
        <dbReference type="Rhea" id="RHEA:13065"/>
        <dbReference type="ChEBI" id="CHEBI:15377"/>
        <dbReference type="ChEBI" id="CHEBI:15378"/>
        <dbReference type="ChEBI" id="CHEBI:30616"/>
        <dbReference type="ChEBI" id="CHEBI:43474"/>
        <dbReference type="ChEBI" id="CHEBI:456216"/>
        <dbReference type="EC" id="3.6.4.13"/>
    </reaction>
</comment>
<keyword evidence="10" id="KW-0696">RNA-directed RNA polymerase</keyword>